<keyword evidence="5 8" id="KW-0648">Protein biosynthesis</keyword>
<reference evidence="12" key="1">
    <citation type="submission" date="2020-10" db="EMBL/GenBank/DDBJ databases">
        <authorList>
            <person name="Gilroy R."/>
        </authorList>
    </citation>
    <scope>NUCLEOTIDE SEQUENCE</scope>
    <source>
        <strain evidence="12">ChiHcec3-11533</strain>
    </source>
</reference>
<feature type="compositionally biased region" description="Low complexity" evidence="10">
    <location>
        <begin position="60"/>
        <end position="70"/>
    </location>
</feature>
<protein>
    <recommendedName>
        <fullName evidence="2 8">Translation initiation factor IF-2</fullName>
    </recommendedName>
</protein>
<feature type="binding site" evidence="8">
    <location>
        <begin position="485"/>
        <end position="492"/>
    </location>
    <ligand>
        <name>GTP</name>
        <dbReference type="ChEBI" id="CHEBI:37565"/>
    </ligand>
</feature>
<dbReference type="InterPro" id="IPR006847">
    <property type="entry name" value="IF2_N"/>
</dbReference>
<feature type="compositionally biased region" description="Low complexity" evidence="10">
    <location>
        <begin position="134"/>
        <end position="168"/>
    </location>
</feature>
<dbReference type="Pfam" id="PF11987">
    <property type="entry name" value="IF-2"/>
    <property type="match status" value="1"/>
</dbReference>
<proteinExistence type="inferred from homology"/>
<dbReference type="GO" id="GO:0005829">
    <property type="term" value="C:cytosol"/>
    <property type="evidence" value="ECO:0007669"/>
    <property type="project" value="TreeGrafter"/>
</dbReference>
<dbReference type="InterPro" id="IPR023115">
    <property type="entry name" value="TIF_IF2_dom3"/>
</dbReference>
<dbReference type="SUPFAM" id="SSF52540">
    <property type="entry name" value="P-loop containing nucleoside triphosphate hydrolases"/>
    <property type="match status" value="1"/>
</dbReference>
<dbReference type="InterPro" id="IPR005225">
    <property type="entry name" value="Small_GTP-bd"/>
</dbReference>
<dbReference type="CDD" id="cd01887">
    <property type="entry name" value="IF2_eIF5B"/>
    <property type="match status" value="1"/>
</dbReference>
<dbReference type="InterPro" id="IPR053905">
    <property type="entry name" value="EF-G-like_DII"/>
</dbReference>
<dbReference type="CDD" id="cd03702">
    <property type="entry name" value="IF2_mtIF2_II"/>
    <property type="match status" value="1"/>
</dbReference>
<dbReference type="NCBIfam" id="TIGR00487">
    <property type="entry name" value="IF-2"/>
    <property type="match status" value="1"/>
</dbReference>
<keyword evidence="8" id="KW-0963">Cytoplasm</keyword>
<feature type="domain" description="Tr-type G" evidence="11">
    <location>
        <begin position="476"/>
        <end position="643"/>
    </location>
</feature>
<dbReference type="NCBIfam" id="TIGR00231">
    <property type="entry name" value="small_GTP"/>
    <property type="match status" value="1"/>
</dbReference>
<evidence type="ECO:0000256" key="9">
    <source>
        <dbReference type="RuleBase" id="RU000644"/>
    </source>
</evidence>
<dbReference type="AlphaFoldDB" id="A0A9D1LC54"/>
<evidence type="ECO:0000256" key="6">
    <source>
        <dbReference type="ARBA" id="ARBA00023134"/>
    </source>
</evidence>
<dbReference type="InterPro" id="IPR044145">
    <property type="entry name" value="IF2_II"/>
</dbReference>
<comment type="function">
    <text evidence="7 8 9">One of the essential components for the initiation of protein synthesis. Protects formylmethionyl-tRNA from spontaneous hydrolysis and promotes its binding to the 30S ribosomal subunits. Also involved in the hydrolysis of GTP during the formation of the 70S ribosomal complex.</text>
</comment>
<organism evidence="12 13">
    <name type="scientific">Candidatus Pullichristensenella excrementigallinarum</name>
    <dbReference type="NCBI Taxonomy" id="2840907"/>
    <lineage>
        <taxon>Bacteria</taxon>
        <taxon>Bacillati</taxon>
        <taxon>Bacillota</taxon>
        <taxon>Clostridia</taxon>
        <taxon>Candidatus Pullichristensenella</taxon>
    </lineage>
</organism>
<dbReference type="PANTHER" id="PTHR43381:SF5">
    <property type="entry name" value="TR-TYPE G DOMAIN-CONTAINING PROTEIN"/>
    <property type="match status" value="1"/>
</dbReference>
<comment type="subcellular location">
    <subcellularLocation>
        <location evidence="8">Cytoplasm</location>
    </subcellularLocation>
</comment>
<dbReference type="InterPro" id="IPR015760">
    <property type="entry name" value="TIF_IF2"/>
</dbReference>
<dbReference type="SUPFAM" id="SSF50447">
    <property type="entry name" value="Translation proteins"/>
    <property type="match status" value="2"/>
</dbReference>
<dbReference type="FunFam" id="3.40.50.10050:FF:000001">
    <property type="entry name" value="Translation initiation factor IF-2"/>
    <property type="match status" value="1"/>
</dbReference>
<evidence type="ECO:0000256" key="3">
    <source>
        <dbReference type="ARBA" id="ARBA00022540"/>
    </source>
</evidence>
<accession>A0A9D1LC54</accession>
<comment type="similarity">
    <text evidence="1 8 9">Belongs to the TRAFAC class translation factor GTPase superfamily. Classic translation factor GTPase family. IF-2 subfamily.</text>
</comment>
<feature type="region of interest" description="G-domain" evidence="8">
    <location>
        <begin position="479"/>
        <end position="627"/>
    </location>
</feature>
<name>A0A9D1LC54_9FIRM</name>
<feature type="compositionally biased region" description="Low complexity" evidence="10">
    <location>
        <begin position="196"/>
        <end position="218"/>
    </location>
</feature>
<dbReference type="InterPro" id="IPR009000">
    <property type="entry name" value="Transl_B-barrel_sf"/>
</dbReference>
<keyword evidence="3 8" id="KW-0396">Initiation factor</keyword>
<dbReference type="Pfam" id="PF22042">
    <property type="entry name" value="EF-G_D2"/>
    <property type="match status" value="1"/>
</dbReference>
<dbReference type="FunFam" id="2.40.30.10:FF:000007">
    <property type="entry name" value="Translation initiation factor IF-2"/>
    <property type="match status" value="1"/>
</dbReference>
<feature type="compositionally biased region" description="Basic and acidic residues" evidence="10">
    <location>
        <begin position="182"/>
        <end position="193"/>
    </location>
</feature>
<feature type="compositionally biased region" description="Basic and acidic residues" evidence="10">
    <location>
        <begin position="40"/>
        <end position="59"/>
    </location>
</feature>
<feature type="binding site" evidence="8">
    <location>
        <begin position="585"/>
        <end position="588"/>
    </location>
    <ligand>
        <name>GTP</name>
        <dbReference type="ChEBI" id="CHEBI:37565"/>
    </ligand>
</feature>
<dbReference type="InterPro" id="IPR000178">
    <property type="entry name" value="TF_IF2_bacterial-like"/>
</dbReference>
<dbReference type="SUPFAM" id="SSF52156">
    <property type="entry name" value="Initiation factor IF2/eIF5b, domain 3"/>
    <property type="match status" value="1"/>
</dbReference>
<dbReference type="Pfam" id="PF04760">
    <property type="entry name" value="IF2_N"/>
    <property type="match status" value="1"/>
</dbReference>
<feature type="binding site" evidence="8">
    <location>
        <begin position="531"/>
        <end position="535"/>
    </location>
    <ligand>
        <name>GTP</name>
        <dbReference type="ChEBI" id="CHEBI:37565"/>
    </ligand>
</feature>
<dbReference type="Gene3D" id="2.40.30.10">
    <property type="entry name" value="Translation factors"/>
    <property type="match status" value="2"/>
</dbReference>
<keyword evidence="6 8" id="KW-0342">GTP-binding</keyword>
<dbReference type="Gene3D" id="3.40.50.10050">
    <property type="entry name" value="Translation initiation factor IF- 2, domain 3"/>
    <property type="match status" value="1"/>
</dbReference>
<dbReference type="GO" id="GO:0003743">
    <property type="term" value="F:translation initiation factor activity"/>
    <property type="evidence" value="ECO:0007669"/>
    <property type="project" value="UniProtKB-UniRule"/>
</dbReference>
<dbReference type="Proteomes" id="UP000824072">
    <property type="component" value="Unassembled WGS sequence"/>
</dbReference>
<evidence type="ECO:0000256" key="8">
    <source>
        <dbReference type="HAMAP-Rule" id="MF_00100"/>
    </source>
</evidence>
<dbReference type="InterPro" id="IPR036925">
    <property type="entry name" value="TIF_IF2_dom3_sf"/>
</dbReference>
<comment type="caution">
    <text evidence="12">The sequence shown here is derived from an EMBL/GenBank/DDBJ whole genome shotgun (WGS) entry which is preliminary data.</text>
</comment>
<dbReference type="HAMAP" id="MF_00100_B">
    <property type="entry name" value="IF_2_B"/>
    <property type="match status" value="1"/>
</dbReference>
<evidence type="ECO:0000259" key="11">
    <source>
        <dbReference type="PROSITE" id="PS51722"/>
    </source>
</evidence>
<dbReference type="PROSITE" id="PS01176">
    <property type="entry name" value="IF2"/>
    <property type="match status" value="1"/>
</dbReference>
<evidence type="ECO:0000256" key="1">
    <source>
        <dbReference type="ARBA" id="ARBA00007733"/>
    </source>
</evidence>
<feature type="compositionally biased region" description="Low complexity" evidence="10">
    <location>
        <begin position="279"/>
        <end position="298"/>
    </location>
</feature>
<dbReference type="PROSITE" id="PS51722">
    <property type="entry name" value="G_TR_2"/>
    <property type="match status" value="1"/>
</dbReference>
<feature type="compositionally biased region" description="Basic and acidic residues" evidence="10">
    <location>
        <begin position="326"/>
        <end position="338"/>
    </location>
</feature>
<evidence type="ECO:0000256" key="4">
    <source>
        <dbReference type="ARBA" id="ARBA00022741"/>
    </source>
</evidence>
<dbReference type="GO" id="GO:0003924">
    <property type="term" value="F:GTPase activity"/>
    <property type="evidence" value="ECO:0007669"/>
    <property type="project" value="UniProtKB-UniRule"/>
</dbReference>
<evidence type="ECO:0000256" key="2">
    <source>
        <dbReference type="ARBA" id="ARBA00020675"/>
    </source>
</evidence>
<dbReference type="InterPro" id="IPR000795">
    <property type="entry name" value="T_Tr_GTP-bd_dom"/>
</dbReference>
<dbReference type="PANTHER" id="PTHR43381">
    <property type="entry name" value="TRANSLATION INITIATION FACTOR IF-2-RELATED"/>
    <property type="match status" value="1"/>
</dbReference>
<evidence type="ECO:0000313" key="12">
    <source>
        <dbReference type="EMBL" id="HIU33416.1"/>
    </source>
</evidence>
<dbReference type="FunFam" id="3.40.50.300:FF:000019">
    <property type="entry name" value="Translation initiation factor IF-2"/>
    <property type="match status" value="1"/>
</dbReference>
<dbReference type="Pfam" id="PF00009">
    <property type="entry name" value="GTP_EFTU"/>
    <property type="match status" value="1"/>
</dbReference>
<reference evidence="12" key="2">
    <citation type="journal article" date="2021" name="PeerJ">
        <title>Extensive microbial diversity within the chicken gut microbiome revealed by metagenomics and culture.</title>
        <authorList>
            <person name="Gilroy R."/>
            <person name="Ravi A."/>
            <person name="Getino M."/>
            <person name="Pursley I."/>
            <person name="Horton D.L."/>
            <person name="Alikhan N.F."/>
            <person name="Baker D."/>
            <person name="Gharbi K."/>
            <person name="Hall N."/>
            <person name="Watson M."/>
            <person name="Adriaenssens E.M."/>
            <person name="Foster-Nyarko E."/>
            <person name="Jarju S."/>
            <person name="Secka A."/>
            <person name="Antonio M."/>
            <person name="Oren A."/>
            <person name="Chaudhuri R.R."/>
            <person name="La Ragione R."/>
            <person name="Hildebrand F."/>
            <person name="Pallen M.J."/>
        </authorList>
    </citation>
    <scope>NUCLEOTIDE SEQUENCE</scope>
    <source>
        <strain evidence="12">ChiHcec3-11533</strain>
    </source>
</reference>
<evidence type="ECO:0000313" key="13">
    <source>
        <dbReference type="Proteomes" id="UP000824072"/>
    </source>
</evidence>
<sequence>MAKVRVQDATRELSANTGRVLENVSRLRKQSQDVLGSLRKISEGFAREERERQEREAKEALQQQYAEAAQFMTAYSSEQAPEIPTEEASPVPEAPQSASEPKQDSPVSAPVAQMPEVSEPQKMPAQQMESEKPQQVAAVAEEPKAAVATVAEKPAAAQPEKQAAPVQATRPAPVNTIRVVRTKAEVEIEEQRRRQAMQQRAQQQAQQPAPARPYGRPANPQGPYGRPANPQAQGPYGRPANPQGPYGRPVNPQGPYGRPANPQGSFARPAGAPQQGGQFARPAQPGQRPAPAGAPRPQQGGGRFGGQASRQGGFGRGKMADLAPAVEKERVSNYDPNKKQYIRQNDPERNQNKGRKQRAVNMTGYDDEIVRGKRKKKSQQAAAFRPEPVKIEKAYMTAETITVRDLTERIGKPAGEIIKKLMMLGIIATINNELDFDTAQLVCSEFGVELEMKLAETAEDALKNEDVEDAKEDLLPRPPVVTIMGHVDHGKTSLLDYIRKTRVTAGEAGGITQHIGAYTVNVKGQQITFLDTPGHEAFTAMRARGAQATDIAILVVAADDGVMPQTIEAINHAKAAEVQTIVAINKMDKVGANPDRIKQQLTEYGLIAEEWGGDTIMVPVSALTGEGVDQLLEMILLVAEVQDYRANPNRKARGIIVEARLDKGRGPVATVLVKNGTLNVGDTIVAGTAYGRVRAMVNDRGERVKSAGPSDPVEVIGFNDVPEAGDIINAVDDDSLSRKVAEERKDKLRAALIKNQQKASLDDLFSQISAGQIKDLNIIVKADVQGSVEAVKQSLEKLSNDEVRVKCIHGGVGAITETDIMLASASNAIIIGFNVRPDNAVRDIAEREKIDVRLYRVIYEAIEDVQKAMKGMLAPKYRENVLGRAQVRQVFKITGAGTVAGSYVTDGKIVRNAQVRLLRDSVIVHEGKIDSLKRFKDDAKEVAQGYECGIGLEGYNDIKEGDEIECFQMEEIEQ</sequence>
<dbReference type="GO" id="GO:0005525">
    <property type="term" value="F:GTP binding"/>
    <property type="evidence" value="ECO:0007669"/>
    <property type="project" value="UniProtKB-KW"/>
</dbReference>
<evidence type="ECO:0000256" key="5">
    <source>
        <dbReference type="ARBA" id="ARBA00022917"/>
    </source>
</evidence>
<dbReference type="InterPro" id="IPR027417">
    <property type="entry name" value="P-loop_NTPase"/>
</dbReference>
<keyword evidence="4 8" id="KW-0547">Nucleotide-binding</keyword>
<evidence type="ECO:0000256" key="10">
    <source>
        <dbReference type="SAM" id="MobiDB-lite"/>
    </source>
</evidence>
<dbReference type="FunFam" id="2.40.30.10:FF:000008">
    <property type="entry name" value="Translation initiation factor IF-2"/>
    <property type="match status" value="1"/>
</dbReference>
<dbReference type="Gene3D" id="3.40.50.300">
    <property type="entry name" value="P-loop containing nucleotide triphosphate hydrolases"/>
    <property type="match status" value="1"/>
</dbReference>
<dbReference type="EMBL" id="DVMU01000058">
    <property type="protein sequence ID" value="HIU33416.1"/>
    <property type="molecule type" value="Genomic_DNA"/>
</dbReference>
<gene>
    <name evidence="8 12" type="primary">infB</name>
    <name evidence="12" type="ORF">IAB02_02510</name>
</gene>
<dbReference type="CDD" id="cd03692">
    <property type="entry name" value="mtIF2_IVc"/>
    <property type="match status" value="1"/>
</dbReference>
<evidence type="ECO:0000256" key="7">
    <source>
        <dbReference type="ARBA" id="ARBA00025162"/>
    </source>
</evidence>
<feature type="region of interest" description="Disordered" evidence="10">
    <location>
        <begin position="28"/>
        <end position="360"/>
    </location>
</feature>